<feature type="region of interest" description="Disordered" evidence="1">
    <location>
        <begin position="20"/>
        <end position="40"/>
    </location>
</feature>
<comment type="caution">
    <text evidence="4">The sequence shown here is derived from an EMBL/GenBank/DDBJ whole genome shotgun (WGS) entry which is preliminary data.</text>
</comment>
<evidence type="ECO:0000259" key="3">
    <source>
        <dbReference type="Pfam" id="PF08044"/>
    </source>
</evidence>
<evidence type="ECO:0000256" key="2">
    <source>
        <dbReference type="SAM" id="Phobius"/>
    </source>
</evidence>
<evidence type="ECO:0000313" key="5">
    <source>
        <dbReference type="Proteomes" id="UP001501285"/>
    </source>
</evidence>
<gene>
    <name evidence="4" type="ORF">GCM10009740_34920</name>
</gene>
<keyword evidence="2" id="KW-1133">Transmembrane helix</keyword>
<name>A0ABP5G6I4_9MICO</name>
<dbReference type="Pfam" id="PF08044">
    <property type="entry name" value="DUF1707"/>
    <property type="match status" value="1"/>
</dbReference>
<sequence length="142" mass="15202">MDDGEIRISSAEREQALADLAEHHAAGRLDANEYEDRRGRANDAVVRREITSLFVDLPEPRPKLGQPSGSSLGSTVGSTVGAPAPPAPQTPPAVSSSPRAKLARTLVSLSPFIALGTFFLTRSWLAFLLIPIIAILARTFDE</sequence>
<protein>
    <recommendedName>
        <fullName evidence="3">DUF1707 domain-containing protein</fullName>
    </recommendedName>
</protein>
<dbReference type="InterPro" id="IPR012551">
    <property type="entry name" value="DUF1707_SHOCT-like"/>
</dbReference>
<dbReference type="Proteomes" id="UP001501285">
    <property type="component" value="Unassembled WGS sequence"/>
</dbReference>
<feature type="region of interest" description="Disordered" evidence="1">
    <location>
        <begin position="57"/>
        <end position="98"/>
    </location>
</feature>
<keyword evidence="5" id="KW-1185">Reference proteome</keyword>
<feature type="transmembrane region" description="Helical" evidence="2">
    <location>
        <begin position="112"/>
        <end position="137"/>
    </location>
</feature>
<keyword evidence="2" id="KW-0472">Membrane</keyword>
<feature type="domain" description="DUF1707" evidence="3">
    <location>
        <begin position="6"/>
        <end position="58"/>
    </location>
</feature>
<dbReference type="EMBL" id="BAAANB010000021">
    <property type="protein sequence ID" value="GAA2039265.1"/>
    <property type="molecule type" value="Genomic_DNA"/>
</dbReference>
<evidence type="ECO:0000313" key="4">
    <source>
        <dbReference type="EMBL" id="GAA2039265.1"/>
    </source>
</evidence>
<feature type="compositionally biased region" description="Low complexity" evidence="1">
    <location>
        <begin position="68"/>
        <end position="82"/>
    </location>
</feature>
<accession>A0ABP5G6I4</accession>
<dbReference type="RefSeq" id="WP_343993695.1">
    <property type="nucleotide sequence ID" value="NZ_BAAANB010000021.1"/>
</dbReference>
<proteinExistence type="predicted"/>
<organism evidence="4 5">
    <name type="scientific">Terrabacter terrae</name>
    <dbReference type="NCBI Taxonomy" id="318434"/>
    <lineage>
        <taxon>Bacteria</taxon>
        <taxon>Bacillati</taxon>
        <taxon>Actinomycetota</taxon>
        <taxon>Actinomycetes</taxon>
        <taxon>Micrococcales</taxon>
        <taxon>Intrasporangiaceae</taxon>
        <taxon>Terrabacter</taxon>
    </lineage>
</organism>
<evidence type="ECO:0000256" key="1">
    <source>
        <dbReference type="SAM" id="MobiDB-lite"/>
    </source>
</evidence>
<reference evidence="5" key="1">
    <citation type="journal article" date="2019" name="Int. J. Syst. Evol. Microbiol.">
        <title>The Global Catalogue of Microorganisms (GCM) 10K type strain sequencing project: providing services to taxonomists for standard genome sequencing and annotation.</title>
        <authorList>
            <consortium name="The Broad Institute Genomics Platform"/>
            <consortium name="The Broad Institute Genome Sequencing Center for Infectious Disease"/>
            <person name="Wu L."/>
            <person name="Ma J."/>
        </authorList>
    </citation>
    <scope>NUCLEOTIDE SEQUENCE [LARGE SCALE GENOMIC DNA]</scope>
    <source>
        <strain evidence="5">JCM 14283</strain>
    </source>
</reference>
<keyword evidence="2" id="KW-0812">Transmembrane</keyword>